<dbReference type="PANTHER" id="PTHR32308:SF10">
    <property type="entry name" value="CITRATE LYASE SUBUNIT BETA"/>
    <property type="match status" value="1"/>
</dbReference>
<dbReference type="SUPFAM" id="SSF51621">
    <property type="entry name" value="Phosphoenolpyruvate/pyruvate domain"/>
    <property type="match status" value="1"/>
</dbReference>
<name>A0ABM8GDE4_9MICO</name>
<evidence type="ECO:0000256" key="1">
    <source>
        <dbReference type="ARBA" id="ARBA00001946"/>
    </source>
</evidence>
<dbReference type="InterPro" id="IPR040442">
    <property type="entry name" value="Pyrv_kinase-like_dom_sf"/>
</dbReference>
<protein>
    <recommendedName>
        <fullName evidence="5">HpcH/HpaI aldolase/citrate lyase domain-containing protein</fullName>
    </recommendedName>
</protein>
<keyword evidence="3" id="KW-0460">Magnesium</keyword>
<accession>A0ABM8GDE4</accession>
<reference evidence="7" key="1">
    <citation type="journal article" date="2019" name="Int. J. Syst. Evol. Microbiol.">
        <title>The Global Catalogue of Microorganisms (GCM) 10K type strain sequencing project: providing services to taxonomists for standard genome sequencing and annotation.</title>
        <authorList>
            <consortium name="The Broad Institute Genomics Platform"/>
            <consortium name="The Broad Institute Genome Sequencing Center for Infectious Disease"/>
            <person name="Wu L."/>
            <person name="Ma J."/>
        </authorList>
    </citation>
    <scope>NUCLEOTIDE SEQUENCE [LARGE SCALE GENOMIC DNA]</scope>
    <source>
        <strain evidence="7">NBRC 108725</strain>
    </source>
</reference>
<dbReference type="RefSeq" id="WP_286276398.1">
    <property type="nucleotide sequence ID" value="NZ_AP027731.1"/>
</dbReference>
<dbReference type="Proteomes" id="UP001321498">
    <property type="component" value="Chromosome"/>
</dbReference>
<keyword evidence="7" id="KW-1185">Reference proteome</keyword>
<evidence type="ECO:0000259" key="5">
    <source>
        <dbReference type="Pfam" id="PF03328"/>
    </source>
</evidence>
<gene>
    <name evidence="6" type="ORF">GCM10025866_22190</name>
</gene>
<comment type="cofactor">
    <cofactor evidence="1">
        <name>Mg(2+)</name>
        <dbReference type="ChEBI" id="CHEBI:18420"/>
    </cofactor>
</comment>
<dbReference type="InterPro" id="IPR015813">
    <property type="entry name" value="Pyrv/PenolPyrv_kinase-like_dom"/>
</dbReference>
<evidence type="ECO:0000256" key="3">
    <source>
        <dbReference type="ARBA" id="ARBA00022842"/>
    </source>
</evidence>
<feature type="domain" description="HpcH/HpaI aldolase/citrate lyase" evidence="5">
    <location>
        <begin position="8"/>
        <end position="209"/>
    </location>
</feature>
<proteinExistence type="predicted"/>
<dbReference type="Gene3D" id="3.20.20.60">
    <property type="entry name" value="Phosphoenolpyruvate-binding domains"/>
    <property type="match status" value="1"/>
</dbReference>
<feature type="region of interest" description="Disordered" evidence="4">
    <location>
        <begin position="265"/>
        <end position="329"/>
    </location>
</feature>
<dbReference type="Pfam" id="PF03328">
    <property type="entry name" value="HpcH_HpaI"/>
    <property type="match status" value="1"/>
</dbReference>
<feature type="compositionally biased region" description="Low complexity" evidence="4">
    <location>
        <begin position="312"/>
        <end position="322"/>
    </location>
</feature>
<evidence type="ECO:0000256" key="4">
    <source>
        <dbReference type="SAM" id="MobiDB-lite"/>
    </source>
</evidence>
<organism evidence="6 7">
    <name type="scientific">Naasia aerilata</name>
    <dbReference type="NCBI Taxonomy" id="1162966"/>
    <lineage>
        <taxon>Bacteria</taxon>
        <taxon>Bacillati</taxon>
        <taxon>Actinomycetota</taxon>
        <taxon>Actinomycetes</taxon>
        <taxon>Micrococcales</taxon>
        <taxon>Microbacteriaceae</taxon>
        <taxon>Naasia</taxon>
    </lineage>
</organism>
<evidence type="ECO:0000313" key="7">
    <source>
        <dbReference type="Proteomes" id="UP001321498"/>
    </source>
</evidence>
<keyword evidence="2" id="KW-0479">Metal-binding</keyword>
<evidence type="ECO:0000256" key="2">
    <source>
        <dbReference type="ARBA" id="ARBA00022723"/>
    </source>
</evidence>
<dbReference type="InterPro" id="IPR005000">
    <property type="entry name" value="Aldolase/citrate-lyase_domain"/>
</dbReference>
<evidence type="ECO:0000313" key="6">
    <source>
        <dbReference type="EMBL" id="BDZ46310.1"/>
    </source>
</evidence>
<dbReference type="EMBL" id="AP027731">
    <property type="protein sequence ID" value="BDZ46310.1"/>
    <property type="molecule type" value="Genomic_DNA"/>
</dbReference>
<dbReference type="PANTHER" id="PTHR32308">
    <property type="entry name" value="LYASE BETA SUBUNIT, PUTATIVE (AFU_ORTHOLOGUE AFUA_4G13030)-RELATED"/>
    <property type="match status" value="1"/>
</dbReference>
<sequence length="329" mass="35008">MSGLPTITGLYVPGDRPDRFEKAVASGAQLVIVDLEDAVAPNSKRAARQAVVDWLARGGPEGVTVQVRVNVGNADDLAALAALPATVQLRLPKVEAPDDVDAAVALAGERPVTALLESAAGIEAAAAIARHSAVTLLGFGQSDLVSELGSSAEPVLDYARARILFASAAAGLPAPMLPAYPGIRDLDGLRRDTERGRDQGWVGRVAVHPSQLAPIAEVFRPGRPRCGGRRRCSRPWPAGESRRWPTGPWWTPRWRAAPAGCWRSPRPLGRVREPGRTTRGCASRRPAQRAGGPERLTRRGGPRLGVRASWTARGRPAASRAPARPRRDA</sequence>